<dbReference type="EMBL" id="CAJJDM010000002">
    <property type="protein sequence ID" value="CAD8043870.1"/>
    <property type="molecule type" value="Genomic_DNA"/>
</dbReference>
<evidence type="ECO:0000313" key="2">
    <source>
        <dbReference type="EMBL" id="CAD8043870.1"/>
    </source>
</evidence>
<evidence type="ECO:0000313" key="1">
    <source>
        <dbReference type="EMBL" id="CAD8043868.1"/>
    </source>
</evidence>
<evidence type="ECO:0000313" key="3">
    <source>
        <dbReference type="Proteomes" id="UP000688137"/>
    </source>
</evidence>
<dbReference type="EMBL" id="CAJJDM010000002">
    <property type="protein sequence ID" value="CAD8043868.1"/>
    <property type="molecule type" value="Genomic_DNA"/>
</dbReference>
<reference evidence="2" key="1">
    <citation type="submission" date="2021-01" db="EMBL/GenBank/DDBJ databases">
        <authorList>
            <consortium name="Genoscope - CEA"/>
            <person name="William W."/>
        </authorList>
    </citation>
    <scope>NUCLEOTIDE SEQUENCE</scope>
</reference>
<gene>
    <name evidence="1" type="ORF">PPRIM_AZ9-3.1.T0050523</name>
    <name evidence="2" type="ORF">PPRIM_AZ9-3.1.T0050525</name>
</gene>
<name>A0A8S1JTE7_PARPR</name>
<protein>
    <submittedName>
        <fullName evidence="2">Uncharacterized protein</fullName>
    </submittedName>
</protein>
<keyword evidence="3" id="KW-1185">Reference proteome</keyword>
<dbReference type="Proteomes" id="UP000688137">
    <property type="component" value="Unassembled WGS sequence"/>
</dbReference>
<accession>A0A8S1JTE7</accession>
<comment type="caution">
    <text evidence="2">The sequence shown here is derived from an EMBL/GenBank/DDBJ whole genome shotgun (WGS) entry which is preliminary data.</text>
</comment>
<proteinExistence type="predicted"/>
<organism evidence="2 3">
    <name type="scientific">Paramecium primaurelia</name>
    <dbReference type="NCBI Taxonomy" id="5886"/>
    <lineage>
        <taxon>Eukaryota</taxon>
        <taxon>Sar</taxon>
        <taxon>Alveolata</taxon>
        <taxon>Ciliophora</taxon>
        <taxon>Intramacronucleata</taxon>
        <taxon>Oligohymenophorea</taxon>
        <taxon>Peniculida</taxon>
        <taxon>Parameciidae</taxon>
        <taxon>Paramecium</taxon>
    </lineage>
</organism>
<dbReference type="AlphaFoldDB" id="A0A8S1JTE7"/>
<sequence length="183" mass="21901">MKIKDFNIFQNIKHLRKKVLLSSAIQNGKSIQDFVSIDPATLIKIGLSQNSLELYNSLRDRLNFCKYEKITDQRNFMIYVYTSHINQFTDRQSYDHVIVNQFNENVINSHMIWLSYHLQQWNRRITCNLIKSSLNYKNSSLQKIHNQINFISLLQKLNHNDSDLSKYNKQVEYLKIYDLQDSY</sequence>